<reference evidence="1 2" key="1">
    <citation type="journal article" date="2015" name="Nature">
        <title>rRNA introns, odd ribosomes, and small enigmatic genomes across a large radiation of phyla.</title>
        <authorList>
            <person name="Brown C.T."/>
            <person name="Hug L.A."/>
            <person name="Thomas B.C."/>
            <person name="Sharon I."/>
            <person name="Castelle C.J."/>
            <person name="Singh A."/>
            <person name="Wilkins M.J."/>
            <person name="Williams K.H."/>
            <person name="Banfield J.F."/>
        </authorList>
    </citation>
    <scope>NUCLEOTIDE SEQUENCE [LARGE SCALE GENOMIC DNA]</scope>
</reference>
<organism evidence="1 2">
    <name type="scientific">Candidatus Azambacteria bacterium GW2011_GWB1_42_17</name>
    <dbReference type="NCBI Taxonomy" id="1618615"/>
    <lineage>
        <taxon>Bacteria</taxon>
        <taxon>Candidatus Azamiibacteriota</taxon>
    </lineage>
</organism>
<dbReference type="Proteomes" id="UP000033986">
    <property type="component" value="Unassembled WGS sequence"/>
</dbReference>
<sequence>MKILVSQKGKKLNIEFNWGKAVDKYSVDKADDLLNVLDRFLKKRKIKVESLQKASLKFVNTGMLTERIIRAIITGLRF</sequence>
<comment type="caution">
    <text evidence="1">The sequence shown here is derived from an EMBL/GenBank/DDBJ whole genome shotgun (WGS) entry which is preliminary data.</text>
</comment>
<dbReference type="EMBL" id="LCDB01000023">
    <property type="protein sequence ID" value="KKS43786.1"/>
    <property type="molecule type" value="Genomic_DNA"/>
</dbReference>
<accession>A0A0G1BBR2</accession>
<protein>
    <submittedName>
        <fullName evidence="1">Uncharacterized protein</fullName>
    </submittedName>
</protein>
<proteinExistence type="predicted"/>
<dbReference type="AlphaFoldDB" id="A0A0G1BBR2"/>
<name>A0A0G1BBR2_9BACT</name>
<gene>
    <name evidence="1" type="ORF">UV07_C0023G0003</name>
</gene>
<evidence type="ECO:0000313" key="2">
    <source>
        <dbReference type="Proteomes" id="UP000033986"/>
    </source>
</evidence>
<evidence type="ECO:0000313" key="1">
    <source>
        <dbReference type="EMBL" id="KKS43786.1"/>
    </source>
</evidence>